<feature type="transmembrane region" description="Helical" evidence="5">
    <location>
        <begin position="131"/>
        <end position="151"/>
    </location>
</feature>
<feature type="transmembrane region" description="Helical" evidence="5">
    <location>
        <begin position="83"/>
        <end position="100"/>
    </location>
</feature>
<evidence type="ECO:0000256" key="3">
    <source>
        <dbReference type="ARBA" id="ARBA00022989"/>
    </source>
</evidence>
<evidence type="ECO:0000256" key="4">
    <source>
        <dbReference type="ARBA" id="ARBA00023136"/>
    </source>
</evidence>
<comment type="caution">
    <text evidence="7">The sequence shown here is derived from an EMBL/GenBank/DDBJ whole genome shotgun (WGS) entry which is preliminary data.</text>
</comment>
<dbReference type="Proteomes" id="UP001267878">
    <property type="component" value="Unassembled WGS sequence"/>
</dbReference>
<organism evidence="7 8">
    <name type="scientific">Agrilutibacter niabensis</name>
    <dbReference type="NCBI Taxonomy" id="380628"/>
    <lineage>
        <taxon>Bacteria</taxon>
        <taxon>Pseudomonadati</taxon>
        <taxon>Pseudomonadota</taxon>
        <taxon>Gammaproteobacteria</taxon>
        <taxon>Lysobacterales</taxon>
        <taxon>Lysobacteraceae</taxon>
        <taxon>Agrilutibacter</taxon>
    </lineage>
</organism>
<gene>
    <name evidence="7" type="ORF">J2X04_002159</name>
</gene>
<keyword evidence="4 5" id="KW-0472">Membrane</keyword>
<feature type="domain" description="Integral membrane bound transporter" evidence="6">
    <location>
        <begin position="22"/>
        <end position="144"/>
    </location>
</feature>
<dbReference type="EMBL" id="JAVDVW010000002">
    <property type="protein sequence ID" value="MDR7099778.1"/>
    <property type="molecule type" value="Genomic_DNA"/>
</dbReference>
<feature type="transmembrane region" description="Helical" evidence="5">
    <location>
        <begin position="57"/>
        <end position="77"/>
    </location>
</feature>
<feature type="transmembrane region" description="Helical" evidence="5">
    <location>
        <begin position="107"/>
        <end position="125"/>
    </location>
</feature>
<name>A0ABU1VRQ5_9GAMM</name>
<dbReference type="RefSeq" id="WP_310054187.1">
    <property type="nucleotide sequence ID" value="NZ_JAVDVW010000002.1"/>
</dbReference>
<keyword evidence="8" id="KW-1185">Reference proteome</keyword>
<protein>
    <submittedName>
        <fullName evidence="7">Uncharacterized membrane protein YgaE (UPF0421/DUF939 family)</fullName>
    </submittedName>
</protein>
<keyword evidence="2 5" id="KW-0812">Transmembrane</keyword>
<reference evidence="7 8" key="1">
    <citation type="submission" date="2023-07" db="EMBL/GenBank/DDBJ databases">
        <title>Sorghum-associated microbial communities from plants grown in Nebraska, USA.</title>
        <authorList>
            <person name="Schachtman D."/>
        </authorList>
    </citation>
    <scope>NUCLEOTIDE SEQUENCE [LARGE SCALE GENOMIC DNA]</scope>
    <source>
        <strain evidence="7 8">BE187</strain>
    </source>
</reference>
<sequence>MTSAIPPADVQVPIRAAVAAALAVAAAQVLQLEYPLYALVSAVIVTDLSPSETRKLGLWRVAGTVLGAAIGATLSTFFPHGPVAIGIGVLAAMFLCHVLRLRGAAKVSGYVCGIVLLEYHMQPWVYAVHRLVETLLGIAVAVLVSLVPLLLSAGKNK</sequence>
<evidence type="ECO:0000256" key="1">
    <source>
        <dbReference type="ARBA" id="ARBA00004141"/>
    </source>
</evidence>
<comment type="subcellular location">
    <subcellularLocation>
        <location evidence="1">Membrane</location>
        <topology evidence="1">Multi-pass membrane protein</topology>
    </subcellularLocation>
</comment>
<evidence type="ECO:0000313" key="7">
    <source>
        <dbReference type="EMBL" id="MDR7099778.1"/>
    </source>
</evidence>
<evidence type="ECO:0000313" key="8">
    <source>
        <dbReference type="Proteomes" id="UP001267878"/>
    </source>
</evidence>
<evidence type="ECO:0000259" key="6">
    <source>
        <dbReference type="Pfam" id="PF13515"/>
    </source>
</evidence>
<dbReference type="InterPro" id="IPR049453">
    <property type="entry name" value="Memb_transporter_dom"/>
</dbReference>
<evidence type="ECO:0000256" key="2">
    <source>
        <dbReference type="ARBA" id="ARBA00022692"/>
    </source>
</evidence>
<evidence type="ECO:0000256" key="5">
    <source>
        <dbReference type="SAM" id="Phobius"/>
    </source>
</evidence>
<proteinExistence type="predicted"/>
<accession>A0ABU1VRQ5</accession>
<keyword evidence="3 5" id="KW-1133">Transmembrane helix</keyword>
<dbReference type="Pfam" id="PF13515">
    <property type="entry name" value="FUSC_2"/>
    <property type="match status" value="1"/>
</dbReference>